<dbReference type="PANTHER" id="PTHR44858:SF1">
    <property type="entry name" value="UDP-N-ACETYLGLUCOSAMINE--PEPTIDE N-ACETYLGLUCOSAMINYLTRANSFERASE SPINDLY-RELATED"/>
    <property type="match status" value="1"/>
</dbReference>
<dbReference type="STRING" id="281362.AT959_03380"/>
<sequence length="266" mass="29774">MNSFSVKQRLVGICLSALCVFPALAQFNSDMPVNNTRNQASTDPKNRARIHTELGAMYFQNGHMSAALDELGIALSADSSYVQAYSVRGLVYANLKEYGKAENDFQRALSLSPTDPEVNNNYGWYLCDTGKERQSIAYFLQALKNPLYETPDRAYTNAGTCAMKAGDLDGAQNYLLNALRLARDGAPTARLQLAKLFFQRGIYEEARVYLNDVLKMMERPSAEALWLAIRIERKLGNRSAEGAFAAQLRSRYPTSVEYQEFLKGNF</sequence>
<organism evidence="5 6">
    <name type="scientific">Dechloromonas denitrificans</name>
    <dbReference type="NCBI Taxonomy" id="281362"/>
    <lineage>
        <taxon>Bacteria</taxon>
        <taxon>Pseudomonadati</taxon>
        <taxon>Pseudomonadota</taxon>
        <taxon>Betaproteobacteria</taxon>
        <taxon>Rhodocyclales</taxon>
        <taxon>Azonexaceae</taxon>
        <taxon>Dechloromonas</taxon>
    </lineage>
</organism>
<dbReference type="NCBIfam" id="TIGR02521">
    <property type="entry name" value="type_IV_pilW"/>
    <property type="match status" value="1"/>
</dbReference>
<dbReference type="EMBL" id="LODL01000007">
    <property type="protein sequence ID" value="KXB32113.1"/>
    <property type="molecule type" value="Genomic_DNA"/>
</dbReference>
<evidence type="ECO:0000256" key="3">
    <source>
        <dbReference type="PROSITE-ProRule" id="PRU00339"/>
    </source>
</evidence>
<evidence type="ECO:0000256" key="2">
    <source>
        <dbReference type="ARBA" id="ARBA00022803"/>
    </source>
</evidence>
<feature type="repeat" description="TPR" evidence="3">
    <location>
        <begin position="82"/>
        <end position="115"/>
    </location>
</feature>
<dbReference type="Pfam" id="PF00515">
    <property type="entry name" value="TPR_1"/>
    <property type="match status" value="1"/>
</dbReference>
<feature type="signal peptide" evidence="4">
    <location>
        <begin position="1"/>
        <end position="25"/>
    </location>
</feature>
<evidence type="ECO:0000313" key="6">
    <source>
        <dbReference type="Proteomes" id="UP000070186"/>
    </source>
</evidence>
<evidence type="ECO:0000313" key="5">
    <source>
        <dbReference type="EMBL" id="KXB32113.1"/>
    </source>
</evidence>
<reference evidence="5 6" key="1">
    <citation type="submission" date="2015-12" db="EMBL/GenBank/DDBJ databases">
        <title>Nitrous oxide reduction kinetics distinguish bacteria harboring typical versus atypical NosZ.</title>
        <authorList>
            <person name="Yoon S."/>
            <person name="Nissen S."/>
            <person name="Park D."/>
            <person name="Sanford R.A."/>
            <person name="Loeffler F.E."/>
        </authorList>
    </citation>
    <scope>NUCLEOTIDE SEQUENCE [LARGE SCALE GENOMIC DNA]</scope>
    <source>
        <strain evidence="5 6">ATCC BAA-841</strain>
    </source>
</reference>
<evidence type="ECO:0000256" key="4">
    <source>
        <dbReference type="SAM" id="SignalP"/>
    </source>
</evidence>
<dbReference type="Proteomes" id="UP000070186">
    <property type="component" value="Unassembled WGS sequence"/>
</dbReference>
<dbReference type="Gene3D" id="1.25.40.10">
    <property type="entry name" value="Tetratricopeptide repeat domain"/>
    <property type="match status" value="1"/>
</dbReference>
<keyword evidence="2 3" id="KW-0802">TPR repeat</keyword>
<dbReference type="PROSITE" id="PS50005">
    <property type="entry name" value="TPR"/>
    <property type="match status" value="1"/>
</dbReference>
<accession>A0A133XMF0</accession>
<dbReference type="PROSITE" id="PS50293">
    <property type="entry name" value="TPR_REGION"/>
    <property type="match status" value="1"/>
</dbReference>
<dbReference type="PANTHER" id="PTHR44858">
    <property type="entry name" value="TETRATRICOPEPTIDE REPEAT PROTEIN 6"/>
    <property type="match status" value="1"/>
</dbReference>
<keyword evidence="4" id="KW-0732">Signal</keyword>
<dbReference type="InterPro" id="IPR050498">
    <property type="entry name" value="Ycf3"/>
</dbReference>
<gene>
    <name evidence="5" type="ORF">AT959_03380</name>
</gene>
<dbReference type="InterPro" id="IPR011990">
    <property type="entry name" value="TPR-like_helical_dom_sf"/>
</dbReference>
<dbReference type="InterPro" id="IPR013360">
    <property type="entry name" value="Pilus_4_PilW"/>
</dbReference>
<feature type="chain" id="PRO_5007459830" evidence="4">
    <location>
        <begin position="26"/>
        <end position="266"/>
    </location>
</feature>
<dbReference type="SUPFAM" id="SSF48452">
    <property type="entry name" value="TPR-like"/>
    <property type="match status" value="2"/>
</dbReference>
<dbReference type="SMART" id="SM00028">
    <property type="entry name" value="TPR"/>
    <property type="match status" value="4"/>
</dbReference>
<protein>
    <submittedName>
        <fullName evidence="5">Pilus assembly protein</fullName>
    </submittedName>
</protein>
<proteinExistence type="predicted"/>
<keyword evidence="1" id="KW-0677">Repeat</keyword>
<keyword evidence="6" id="KW-1185">Reference proteome</keyword>
<dbReference type="Pfam" id="PF14559">
    <property type="entry name" value="TPR_19"/>
    <property type="match status" value="1"/>
</dbReference>
<name>A0A133XMF0_9RHOO</name>
<dbReference type="InterPro" id="IPR019734">
    <property type="entry name" value="TPR_rpt"/>
</dbReference>
<dbReference type="RefSeq" id="WP_066880600.1">
    <property type="nucleotide sequence ID" value="NZ_LODL01000007.1"/>
</dbReference>
<evidence type="ECO:0000256" key="1">
    <source>
        <dbReference type="ARBA" id="ARBA00022737"/>
    </source>
</evidence>
<comment type="caution">
    <text evidence="5">The sequence shown here is derived from an EMBL/GenBank/DDBJ whole genome shotgun (WGS) entry which is preliminary data.</text>
</comment>
<dbReference type="AlphaFoldDB" id="A0A133XMF0"/>